<comment type="function">
    <text evidence="1">Involved in DNA recombination.</text>
</comment>
<evidence type="ECO:0000313" key="7">
    <source>
        <dbReference type="EMBL" id="PXZ01902.1"/>
    </source>
</evidence>
<evidence type="ECO:0000313" key="8">
    <source>
        <dbReference type="Proteomes" id="UP000247565"/>
    </source>
</evidence>
<evidence type="ECO:0000256" key="3">
    <source>
        <dbReference type="ARBA" id="ARBA00021840"/>
    </source>
</evidence>
<dbReference type="Proteomes" id="UP000247565">
    <property type="component" value="Unassembled WGS sequence"/>
</dbReference>
<reference evidence="7 8" key="1">
    <citation type="submission" date="2018-05" db="EMBL/GenBank/DDBJ databases">
        <title>Reference genomes for bee gut microbiota database.</title>
        <authorList>
            <person name="Ellegaard K.M."/>
        </authorList>
    </citation>
    <scope>NUCLEOTIDE SEQUENCE [LARGE SCALE GENOMIC DNA]</scope>
    <source>
        <strain evidence="7 8">ESL0284</strain>
    </source>
</reference>
<evidence type="ECO:0000256" key="4">
    <source>
        <dbReference type="ARBA" id="ARBA00023054"/>
    </source>
</evidence>
<keyword evidence="5" id="KW-0233">DNA recombination</keyword>
<dbReference type="PANTHER" id="PTHR30563:SF0">
    <property type="entry name" value="DNA RECOMBINATION PROTEIN RMUC"/>
    <property type="match status" value="1"/>
</dbReference>
<dbReference type="InterPro" id="IPR003798">
    <property type="entry name" value="DNA_recombination_RmuC"/>
</dbReference>
<protein>
    <recommendedName>
        <fullName evidence="3">DNA recombination protein RmuC homolog</fullName>
    </recommendedName>
</protein>
<dbReference type="GO" id="GO:0006310">
    <property type="term" value="P:DNA recombination"/>
    <property type="evidence" value="ECO:0007669"/>
    <property type="project" value="UniProtKB-KW"/>
</dbReference>
<evidence type="ECO:0000256" key="1">
    <source>
        <dbReference type="ARBA" id="ARBA00003416"/>
    </source>
</evidence>
<proteinExistence type="inferred from homology"/>
<keyword evidence="6" id="KW-1133">Transmembrane helix</keyword>
<feature type="transmembrane region" description="Helical" evidence="6">
    <location>
        <begin position="6"/>
        <end position="27"/>
    </location>
</feature>
<evidence type="ECO:0000256" key="2">
    <source>
        <dbReference type="ARBA" id="ARBA00009840"/>
    </source>
</evidence>
<evidence type="ECO:0000256" key="5">
    <source>
        <dbReference type="ARBA" id="ARBA00023172"/>
    </source>
</evidence>
<dbReference type="OrthoDB" id="370725at2"/>
<accession>A0A318MYZ2</accession>
<gene>
    <name evidence="7" type="ORF">DK869_02585</name>
</gene>
<keyword evidence="6" id="KW-0812">Transmembrane</keyword>
<evidence type="ECO:0000256" key="6">
    <source>
        <dbReference type="SAM" id="Phobius"/>
    </source>
</evidence>
<dbReference type="EMBL" id="QGLT01000001">
    <property type="protein sequence ID" value="PXZ01902.1"/>
    <property type="molecule type" value="Genomic_DNA"/>
</dbReference>
<keyword evidence="4" id="KW-0175">Coiled coil</keyword>
<name>A0A318MYZ2_9PROT</name>
<comment type="similarity">
    <text evidence="2">Belongs to the RmuC family.</text>
</comment>
<organism evidence="7 8">
    <name type="scientific">Commensalibacter melissae</name>
    <dbReference type="NCBI Taxonomy" id="2070537"/>
    <lineage>
        <taxon>Bacteria</taxon>
        <taxon>Pseudomonadati</taxon>
        <taxon>Pseudomonadota</taxon>
        <taxon>Alphaproteobacteria</taxon>
        <taxon>Acetobacterales</taxon>
        <taxon>Acetobacteraceae</taxon>
    </lineage>
</organism>
<sequence length="405" mass="46349">MISNYTEYFFIFIIVLIGFGLAAVFILKQSIKKNDRQEDILKRITFLIEKESSARIQNQDRQQQHLDKIEKELFDRLQNGQNQLAERLHVMNESLMKEQSTLRLDQARAMQLLTEQSSQNLTELRQSVTERLNKAVETQMQSSFQRVVEQFSEIQKLMGEVNSVTAQMSDLKRLFTNVKTRGGWGEAQLQSILDDILPTGTYERNVRLKDNSMEIVEFAVHMPAQGSHKPLMAIDSKFPTEAYERLIQAIEEGNSGAEQAARKALESCVKQEAKKIASKYIVPPKTVEFAVLYVPTDGLYTEIARIPGLIDEIGRVYHILIMSPALMPPLLRTIHLGYVSLALSEKTEFVSSLLGKTRQEMIKIDMIFEKLTRYIENTATSVTDARRKTQKLIQSLEKIGEKETE</sequence>
<keyword evidence="6" id="KW-0472">Membrane</keyword>
<dbReference type="Pfam" id="PF02646">
    <property type="entry name" value="RmuC"/>
    <property type="match status" value="1"/>
</dbReference>
<dbReference type="RefSeq" id="WP_110438420.1">
    <property type="nucleotide sequence ID" value="NZ_CP046393.1"/>
</dbReference>
<keyword evidence="8" id="KW-1185">Reference proteome</keyword>
<comment type="caution">
    <text evidence="7">The sequence shown here is derived from an EMBL/GenBank/DDBJ whole genome shotgun (WGS) entry which is preliminary data.</text>
</comment>
<dbReference type="PANTHER" id="PTHR30563">
    <property type="entry name" value="DNA RECOMBINATION PROTEIN RMUC"/>
    <property type="match status" value="1"/>
</dbReference>
<dbReference type="AlphaFoldDB" id="A0A318MYZ2"/>